<accession>A0A4S2LQ46</accession>
<feature type="signal peptide" evidence="1">
    <location>
        <begin position="1"/>
        <end position="24"/>
    </location>
</feature>
<keyword evidence="3" id="KW-1185">Reference proteome</keyword>
<organism evidence="2 3">
    <name type="scientific">Opisthorchis felineus</name>
    <dbReference type="NCBI Taxonomy" id="147828"/>
    <lineage>
        <taxon>Eukaryota</taxon>
        <taxon>Metazoa</taxon>
        <taxon>Spiralia</taxon>
        <taxon>Lophotrochozoa</taxon>
        <taxon>Platyhelminthes</taxon>
        <taxon>Trematoda</taxon>
        <taxon>Digenea</taxon>
        <taxon>Opisthorchiida</taxon>
        <taxon>Opisthorchiata</taxon>
        <taxon>Opisthorchiidae</taxon>
        <taxon>Opisthorchis</taxon>
    </lineage>
</organism>
<dbReference type="OrthoDB" id="6253923at2759"/>
<reference evidence="2 3" key="1">
    <citation type="journal article" date="2019" name="BMC Genomics">
        <title>New insights from Opisthorchis felineus genome: update on genomics of the epidemiologically important liver flukes.</title>
        <authorList>
            <person name="Ershov N.I."/>
            <person name="Mordvinov V.A."/>
            <person name="Prokhortchouk E.B."/>
            <person name="Pakharukova M.Y."/>
            <person name="Gunbin K.V."/>
            <person name="Ustyantsev K."/>
            <person name="Genaev M.A."/>
            <person name="Blinov A.G."/>
            <person name="Mazur A."/>
            <person name="Boulygina E."/>
            <person name="Tsygankova S."/>
            <person name="Khrameeva E."/>
            <person name="Chekanov N."/>
            <person name="Fan G."/>
            <person name="Xiao A."/>
            <person name="Zhang H."/>
            <person name="Xu X."/>
            <person name="Yang H."/>
            <person name="Solovyev V."/>
            <person name="Lee S.M."/>
            <person name="Liu X."/>
            <person name="Afonnikov D.A."/>
            <person name="Skryabin K.G."/>
        </authorList>
    </citation>
    <scope>NUCLEOTIDE SEQUENCE [LARGE SCALE GENOMIC DNA]</scope>
    <source>
        <strain evidence="2">AK-0245</strain>
        <tissue evidence="2">Whole organism</tissue>
    </source>
</reference>
<evidence type="ECO:0000313" key="3">
    <source>
        <dbReference type="Proteomes" id="UP000308267"/>
    </source>
</evidence>
<evidence type="ECO:0000313" key="2">
    <source>
        <dbReference type="EMBL" id="TGZ65871.1"/>
    </source>
</evidence>
<protein>
    <recommendedName>
        <fullName evidence="4">Proteasome assembly chaperone 1</fullName>
    </recommendedName>
</protein>
<name>A0A4S2LQ46_OPIFE</name>
<dbReference type="Proteomes" id="UP000308267">
    <property type="component" value="Unassembled WGS sequence"/>
</dbReference>
<sequence>MSTSFLFYIMRDLFILFRLSYVSCFECCPHWTCSAQCIVVDSSPDNPHFLCSLMERLMETGEPSGWVRQLPPAAMKEPLGVKNGDMCPYSSTDESEILHRNIFPLQSQRLPRDSLKFILTVWYSPETSSAIAESISTCCSEVQLKKLITGSPRDVLRLAEKYFEELDI</sequence>
<dbReference type="EMBL" id="SJOL01006475">
    <property type="protein sequence ID" value="TGZ65871.1"/>
    <property type="molecule type" value="Genomic_DNA"/>
</dbReference>
<gene>
    <name evidence="2" type="ORF">CRM22_005650</name>
</gene>
<proteinExistence type="predicted"/>
<comment type="caution">
    <text evidence="2">The sequence shown here is derived from an EMBL/GenBank/DDBJ whole genome shotgun (WGS) entry which is preliminary data.</text>
</comment>
<evidence type="ECO:0000256" key="1">
    <source>
        <dbReference type="SAM" id="SignalP"/>
    </source>
</evidence>
<dbReference type="AlphaFoldDB" id="A0A4S2LQ46"/>
<keyword evidence="1" id="KW-0732">Signal</keyword>
<feature type="chain" id="PRO_5020374357" description="Proteasome assembly chaperone 1" evidence="1">
    <location>
        <begin position="25"/>
        <end position="168"/>
    </location>
</feature>
<evidence type="ECO:0008006" key="4">
    <source>
        <dbReference type="Google" id="ProtNLM"/>
    </source>
</evidence>